<reference evidence="1 2" key="1">
    <citation type="submission" date="2018-02" db="EMBL/GenBank/DDBJ databases">
        <title>Draft genome of wild Prunus yedoensis var. nudiflora.</title>
        <authorList>
            <person name="Baek S."/>
            <person name="Kim J.-H."/>
            <person name="Choi K."/>
            <person name="Kim G.-B."/>
            <person name="Cho A."/>
            <person name="Jang H."/>
            <person name="Shin C.-H."/>
            <person name="Yu H.-J."/>
            <person name="Mun J.-H."/>
        </authorList>
    </citation>
    <scope>NUCLEOTIDE SEQUENCE [LARGE SCALE GENOMIC DNA]</scope>
    <source>
        <strain evidence="2">cv. Jeju island</strain>
        <tissue evidence="1">Leaf</tissue>
    </source>
</reference>
<dbReference type="AlphaFoldDB" id="A0A314UJP8"/>
<dbReference type="OrthoDB" id="10259785at2759"/>
<dbReference type="STRING" id="2094558.A0A314UJP8"/>
<name>A0A314UJP8_PRUYE</name>
<proteinExistence type="predicted"/>
<protein>
    <submittedName>
        <fullName evidence="1">Uncharacterized protein</fullName>
    </submittedName>
</protein>
<sequence length="141" mass="15722">MDTETTLPVSGAEDGEVLKLLVCSLVSKMPLTETLLKHEPFPELSNENVDQEIDVESRMLGDATNEGWGGMQDNSMKGCIGQLYKTVQDLDEQCLKSNNDKKMLEEASTIKAAGKAWYQTMISDSDYTEFDNFTKWLGVSQ</sequence>
<dbReference type="Proteomes" id="UP000250321">
    <property type="component" value="Unassembled WGS sequence"/>
</dbReference>
<keyword evidence="2" id="KW-1185">Reference proteome</keyword>
<dbReference type="EMBL" id="PJQY01003410">
    <property type="protein sequence ID" value="PQM37717.1"/>
    <property type="molecule type" value="Genomic_DNA"/>
</dbReference>
<evidence type="ECO:0000313" key="1">
    <source>
        <dbReference type="EMBL" id="PQM37717.1"/>
    </source>
</evidence>
<accession>A0A314UJP8</accession>
<organism evidence="1 2">
    <name type="scientific">Prunus yedoensis var. nudiflora</name>
    <dbReference type="NCBI Taxonomy" id="2094558"/>
    <lineage>
        <taxon>Eukaryota</taxon>
        <taxon>Viridiplantae</taxon>
        <taxon>Streptophyta</taxon>
        <taxon>Embryophyta</taxon>
        <taxon>Tracheophyta</taxon>
        <taxon>Spermatophyta</taxon>
        <taxon>Magnoliopsida</taxon>
        <taxon>eudicotyledons</taxon>
        <taxon>Gunneridae</taxon>
        <taxon>Pentapetalae</taxon>
        <taxon>rosids</taxon>
        <taxon>fabids</taxon>
        <taxon>Rosales</taxon>
        <taxon>Rosaceae</taxon>
        <taxon>Amygdaloideae</taxon>
        <taxon>Amygdaleae</taxon>
        <taxon>Prunus</taxon>
    </lineage>
</organism>
<evidence type="ECO:0000313" key="2">
    <source>
        <dbReference type="Proteomes" id="UP000250321"/>
    </source>
</evidence>
<comment type="caution">
    <text evidence="1">The sequence shown here is derived from an EMBL/GenBank/DDBJ whole genome shotgun (WGS) entry which is preliminary data.</text>
</comment>
<gene>
    <name evidence="1" type="ORF">Pyn_22392</name>
</gene>